<evidence type="ECO:0000256" key="4">
    <source>
        <dbReference type="SAM" id="MobiDB-lite"/>
    </source>
</evidence>
<dbReference type="InterPro" id="IPR036322">
    <property type="entry name" value="WD40_repeat_dom_sf"/>
</dbReference>
<dbReference type="InterPro" id="IPR031570">
    <property type="entry name" value="NBEA/BDCP_DUF4704"/>
</dbReference>
<dbReference type="SMART" id="SM01026">
    <property type="entry name" value="Beach"/>
    <property type="match status" value="1"/>
</dbReference>
<keyword evidence="2" id="KW-0677">Repeat</keyword>
<dbReference type="Pfam" id="PF20426">
    <property type="entry name" value="NBCH_WD40"/>
    <property type="match status" value="1"/>
</dbReference>
<comment type="caution">
    <text evidence="6">The sequence shown here is derived from an EMBL/GenBank/DDBJ whole genome shotgun (WGS) entry which is preliminary data.</text>
</comment>
<protein>
    <recommendedName>
        <fullName evidence="5">BEACH domain-containing protein</fullName>
    </recommendedName>
</protein>
<dbReference type="Pfam" id="PF15787">
    <property type="entry name" value="DUF4704"/>
    <property type="match status" value="1"/>
</dbReference>
<proteinExistence type="predicted"/>
<feature type="repeat" description="WD" evidence="3">
    <location>
        <begin position="2369"/>
        <end position="2397"/>
    </location>
</feature>
<dbReference type="InterPro" id="IPR000409">
    <property type="entry name" value="BEACH_dom"/>
</dbReference>
<keyword evidence="1 3" id="KW-0853">WD repeat</keyword>
<dbReference type="SUPFAM" id="SSF81837">
    <property type="entry name" value="BEACH domain"/>
    <property type="match status" value="1"/>
</dbReference>
<dbReference type="PROSITE" id="PS50082">
    <property type="entry name" value="WD_REPEATS_2"/>
    <property type="match status" value="1"/>
</dbReference>
<feature type="region of interest" description="Disordered" evidence="4">
    <location>
        <begin position="1047"/>
        <end position="1076"/>
    </location>
</feature>
<dbReference type="Gene3D" id="1.10.1540.10">
    <property type="entry name" value="BEACH domain"/>
    <property type="match status" value="1"/>
</dbReference>
<accession>A0ABD3QZJ3</accession>
<dbReference type="InterPro" id="IPR050865">
    <property type="entry name" value="BEACH_Domain"/>
</dbReference>
<dbReference type="PANTHER" id="PTHR13743">
    <property type="entry name" value="BEIGE/BEACH-RELATED"/>
    <property type="match status" value="1"/>
</dbReference>
<dbReference type="Pfam" id="PF02138">
    <property type="entry name" value="Beach"/>
    <property type="match status" value="1"/>
</dbReference>
<evidence type="ECO:0000313" key="7">
    <source>
        <dbReference type="Proteomes" id="UP001530315"/>
    </source>
</evidence>
<dbReference type="InterPro" id="IPR036372">
    <property type="entry name" value="BEACH_dom_sf"/>
</dbReference>
<keyword evidence="7" id="KW-1185">Reference proteome</keyword>
<sequence length="2609" mass="287809">MVVCALEEEELRAVVLGGQVPIRSGMDDGGGRDCSISSSSDGFGGDDSSATADYLLLGPIAHLIGLVCATGASVRNLRLLLVLAGGDYPPPPSSSSSSRGKEGNIIGEGRRAIMDLARLHILRALRYAAEYSVRSNGAIDRPGPRTFFSFGRDGGSSGLSASIDPTWPFRNDFGMACWFRAESFSAVAAGPGGNVVGGDGRRVALFRASGTSGVRIEVSFESHSAESAGGGQAATTSAAALVVSVSDIDASLVDDGRSKTRAPPREVRLAGCVLSPLVWYHIAVRLTRSRLGRFSLTSKDEVSVFLNGKMMLKEHMKLPQFSDAKNGGRGIAGFGSFSSAEPPKGPTEISFFSNFDGQAGALYVFKDHVSDESIRALYCETSAPSEQNNLSHFGSFVDQWDANHGRLNNLTKAVSSASMHSELEDVVLPNYSIFTGEYNHKPKIFFDLAKDDDIDSEYIPSGLSNMSFGSKLLIVWDPCRVEDGLLTEPLLGAHVTVKGRAATWTFESVRDTIESLGGMPQILLLFGTLVDCVPQKDGLILSGIVDNYPDMLVSALIFLVSSFIREHELNSCELYRCGGINVIEKSLHDCKKKNIDEGACYRLGVSSVIAKYSASAILDLWQASRPNFALETTVFSRILFNTPLLLGGVATSRGVSFHAVMLPILSELTMLNPDKVRDCVDTGEIFDVANEYSCEGNEKSQEAGCSVSCDDQITFLNATLSTAEENFVVDVLLGMIAMMLTQRSPPQSLYPLLTFITHNMDLEWESVSAGVKSDDDRSVRRSNRYLSTVKAVSILFFLLQKSPRVPSLIDSLADIFENGTSSWILCCLVNSFDDTVRGLGIKCLAAYLRSNLPTTDNVDVYNGAVSVTSGKKIHKTMKLGLEVISHSANNMLSSVLSGRVNTKVTYKLLWHLLKCHRERLGSSSNAALMYLIVEDGSSAFSSIALSDIIVPNGSNLGGFCFSMDELVNQPSRVDSRQSIRNNYGVSTVLRLLKFLSNDQKERWLFDILAFLLASPKSVDIILSCDDWQPVLFQLVAEVLEEIHGGDSYGSQSGTGETANSKGARKGLTRGPSGLATVNTETLSKPSVRTRYDLSLKLYSTLLGHCVRQGDEKAFNAVEMAGSLQRTDAIGSEVFSILLSHLLADLIEKGTIASVERTYSNADASNAGRNRALKQSARLVTQSILSNGVDGIDLTLAVKQWRCLRYLTALTVAVVTESGFGVVHLFDYRNQDASAIDGITGGLYGVRLDNLVSGVNAFEALAGAKLHANRSGRHQRDGYRYVTVVLASQILTLLDAFIFPDSLDAAQTSSQLHGLGLVTSSEPRLGQSQGPLLASLVRLSLILLAYLEPCSVKFLQSCSRLRCFLHWVLEILKQSVTMGGGYFQAFHELTCPLDRMVLAIVLQCHRALSRCSVVLVEMESTPWQKYFCDIESQQKSKRRLFRATLELREIVLAAYRGRNEVLRAALSTQAYEALSHGLEENTGATNASNFQTKEASLRTFLENDWVTGFHDVEGEGDLVIPEQVSSGQIYQSQKQSTRGKQAIEELASESVAMVKEYTILLNGPFTLYCENQRKWAETDAVRDLEYEGDVSVKRLSNKYRTDIVDLNKSTAARLLLASQRLSSMAKLANDPLKKNRHWMFTSCTDLLYRRILLQPNYSFDNHASASYELTLGKDRESIQQEEEARLKEKARKMAESVLRAALVPYTEEDIDEDVDDEDKSDNEGFLGWDLKSRDDSSVQLTCNGDEDTGIHEVTHDEDVAILNLKSNGKDADESDWDKIESADFDESNELDPFAWARKFMWAEGERFVHSFESVLIVTIQHTKGGTLLLTSHSIYFHQIGDTIDVMTKEKMAVDKNGPAKQDRKWKLNRLTDIHGRRLFLTFNGTKDRNMFHNKLRGNCKVPLLRSFKSLNPRVVFKKSKLTDLWLKRKISNYQYIMALNLMAGRTFNDITQYPVFPWILADYTSERLDLSDHRVYRDLTKPVGALNPDRLAQLIDRYHDLDGFPEEEKFLYGSHYSSPGVVLHYLIRQEPYTSMHIALQSGRFDCADRLFFDLDGCWRSCNTSTSDVKELLPEFFSCPEIFSNTNSYPLGKTQAKMPIDSVKLPPWANGSTYEFVRLHRLALESEYVSNNLHHWIDLIFGYKQRGPAALAAHNVFHYLCYEGSVDIDKVEDDLERKAIEGHIQNFGQTPSQLLAKEPHPSRSELCNEAMPLFHDDRLENMRCDTPKKQFGASNKSCGAIISMHAISDSIFVIHSDFSLCTYKLYHIRGEVPYHFRIDKARALECKDVVFSKRVLDEAIEIDELNTSNDIHPQRNASFAISLGVNSRAASSGGSSSDPTFLLFSCGYFDDSVKVHSLDSLQLQSNINGIHRGRINCLEVDDEGAIMVTGGDDATCRIWIVDHDELASAITDGFVKSSLGRDRSEETKCYHAHTLLGHVTPVSCVAMCTKLDVVISGSLDGSICVHNIRSGKFNRALHVDAVTEKVLESCAGNGIPVNKLAIHNDGFFVAHLCDGSLHVISINGQQLCSTNIGESLNTMIICPKSETVLTGGDKGCVRIWALHDLTLRCTVDVKKNGSITSLALTSGEQQFLGIGSSNGMLSIVSRMPWRL</sequence>
<dbReference type="CDD" id="cd06071">
    <property type="entry name" value="Beach"/>
    <property type="match status" value="1"/>
</dbReference>
<dbReference type="InterPro" id="IPR046851">
    <property type="entry name" value="NBCH_WD40"/>
</dbReference>
<dbReference type="SMART" id="SM00320">
    <property type="entry name" value="WD40"/>
    <property type="match status" value="5"/>
</dbReference>
<gene>
    <name evidence="6" type="ORF">ACHAW5_000017</name>
</gene>
<dbReference type="Proteomes" id="UP001530315">
    <property type="component" value="Unassembled WGS sequence"/>
</dbReference>
<dbReference type="Gene3D" id="2.130.10.10">
    <property type="entry name" value="YVTN repeat-like/Quinoprotein amine dehydrogenase"/>
    <property type="match status" value="2"/>
</dbReference>
<dbReference type="InterPro" id="IPR001680">
    <property type="entry name" value="WD40_rpt"/>
</dbReference>
<dbReference type="InterPro" id="IPR015943">
    <property type="entry name" value="WD40/YVTN_repeat-like_dom_sf"/>
</dbReference>
<feature type="domain" description="BEACH" evidence="5">
    <location>
        <begin position="1909"/>
        <end position="2201"/>
    </location>
</feature>
<dbReference type="FunFam" id="1.10.1540.10:FF:000001">
    <property type="entry name" value="neurobeachin isoform X1"/>
    <property type="match status" value="1"/>
</dbReference>
<evidence type="ECO:0000256" key="3">
    <source>
        <dbReference type="PROSITE-ProRule" id="PRU00221"/>
    </source>
</evidence>
<dbReference type="PROSITE" id="PS50197">
    <property type="entry name" value="BEACH"/>
    <property type="match status" value="1"/>
</dbReference>
<dbReference type="EMBL" id="JALLAZ020000010">
    <property type="protein sequence ID" value="KAL3805767.1"/>
    <property type="molecule type" value="Genomic_DNA"/>
</dbReference>
<dbReference type="PANTHER" id="PTHR13743:SF112">
    <property type="entry name" value="BEACH DOMAIN-CONTAINING PROTEIN"/>
    <property type="match status" value="1"/>
</dbReference>
<evidence type="ECO:0000259" key="5">
    <source>
        <dbReference type="PROSITE" id="PS50197"/>
    </source>
</evidence>
<evidence type="ECO:0000256" key="2">
    <source>
        <dbReference type="ARBA" id="ARBA00022737"/>
    </source>
</evidence>
<organism evidence="6 7">
    <name type="scientific">Stephanodiscus triporus</name>
    <dbReference type="NCBI Taxonomy" id="2934178"/>
    <lineage>
        <taxon>Eukaryota</taxon>
        <taxon>Sar</taxon>
        <taxon>Stramenopiles</taxon>
        <taxon>Ochrophyta</taxon>
        <taxon>Bacillariophyta</taxon>
        <taxon>Coscinodiscophyceae</taxon>
        <taxon>Thalassiosirophycidae</taxon>
        <taxon>Stephanodiscales</taxon>
        <taxon>Stephanodiscaceae</taxon>
        <taxon>Stephanodiscus</taxon>
    </lineage>
</organism>
<dbReference type="SUPFAM" id="SSF50978">
    <property type="entry name" value="WD40 repeat-like"/>
    <property type="match status" value="1"/>
</dbReference>
<evidence type="ECO:0000313" key="6">
    <source>
        <dbReference type="EMBL" id="KAL3805767.1"/>
    </source>
</evidence>
<evidence type="ECO:0000256" key="1">
    <source>
        <dbReference type="ARBA" id="ARBA00022574"/>
    </source>
</evidence>
<feature type="compositionally biased region" description="Polar residues" evidence="4">
    <location>
        <begin position="1048"/>
        <end position="1060"/>
    </location>
</feature>
<name>A0ABD3QZJ3_9STRA</name>
<reference evidence="6 7" key="1">
    <citation type="submission" date="2024-10" db="EMBL/GenBank/DDBJ databases">
        <title>Updated reference genomes for cyclostephanoid diatoms.</title>
        <authorList>
            <person name="Roberts W.R."/>
            <person name="Alverson A.J."/>
        </authorList>
    </citation>
    <scope>NUCLEOTIDE SEQUENCE [LARGE SCALE GENOMIC DNA]</scope>
    <source>
        <strain evidence="6 7">AJA276-08</strain>
    </source>
</reference>